<dbReference type="Pfam" id="PF13424">
    <property type="entry name" value="TPR_12"/>
    <property type="match status" value="1"/>
</dbReference>
<dbReference type="EMBL" id="MU858248">
    <property type="protein sequence ID" value="KAK4208349.1"/>
    <property type="molecule type" value="Genomic_DNA"/>
</dbReference>
<keyword evidence="3" id="KW-1185">Reference proteome</keyword>
<dbReference type="Gene3D" id="1.25.40.10">
    <property type="entry name" value="Tetratricopeptide repeat domain"/>
    <property type="match status" value="1"/>
</dbReference>
<feature type="region of interest" description="Disordered" evidence="1">
    <location>
        <begin position="677"/>
        <end position="711"/>
    </location>
</feature>
<name>A0AAN6XX72_9PEZI</name>
<feature type="region of interest" description="Disordered" evidence="1">
    <location>
        <begin position="1"/>
        <end position="27"/>
    </location>
</feature>
<gene>
    <name evidence="2" type="ORF">QBC37DRAFT_379190</name>
</gene>
<dbReference type="AlphaFoldDB" id="A0AAN6XX72"/>
<feature type="compositionally biased region" description="Basic and acidic residues" evidence="1">
    <location>
        <begin position="686"/>
        <end position="699"/>
    </location>
</feature>
<evidence type="ECO:0000313" key="2">
    <source>
        <dbReference type="EMBL" id="KAK4208349.1"/>
    </source>
</evidence>
<dbReference type="SUPFAM" id="SSF48403">
    <property type="entry name" value="Ankyrin repeat"/>
    <property type="match status" value="1"/>
</dbReference>
<protein>
    <submittedName>
        <fullName evidence="2">Uncharacterized protein</fullName>
    </submittedName>
</protein>
<feature type="compositionally biased region" description="Acidic residues" evidence="1">
    <location>
        <begin position="1"/>
        <end position="10"/>
    </location>
</feature>
<accession>A0AAN6XX72</accession>
<dbReference type="InterPro" id="IPR019734">
    <property type="entry name" value="TPR_rpt"/>
</dbReference>
<comment type="caution">
    <text evidence="2">The sequence shown here is derived from an EMBL/GenBank/DDBJ whole genome shotgun (WGS) entry which is preliminary data.</text>
</comment>
<sequence>MCWPSDDSDMPDNMSDNAMPDNPYTRKPTPEQVLRRAFFDEQLNGRTHLDGSSFEYALQAFTNCLHMCETNPSLADLKYEVLGNIGWVNRLMGRYTMAVQYLKEALALADSLPGSTNDKKNVLIEAELGTVYRLTDRHEEARATFSRLYTLANKMRVEHQDDYHKAYYWKRVVCRAAGNLGMANYQRALQILVEAEDLEVTNPKSETKEKEIKQMAKDLLHQAMSQLRERLKFAEDIADAESGGHGGSSRNLQAICWQCIAYSRLSLCHTALADLNTSTESKKHHLKNAIDYARKGVDLAYWKSVISLSRFFYGRALLRWSEMQASLGEVDTETAEKDRTLALEQFGSEAKYLPSPETVPPYEVATAAIALAMEPCTEHREYLKELVDAGADFEATDLKSGYTALDYAIFSGDTEAEEIIITGLRKQYRARTGRNMSGKQVENLKAQSRLRKGYREIFQEVFRPELMRGYEAVEGWKHDEETLAKNRVVRRQALRGLRRMYSRALAEETGMEGMFDPFKVISYQDFVQFGRLPRSSDGLARPFEASTGNDEGGDDGEFVVFFSYRWINNDGSLDSPDDKDRTQYKRMVDAIEAYLERKKGFVSREKLFIWMDFACVDQDNPAAGVASLPLVIAQCDAVITLHDETYFDRAWCCVEASMIQTLRTGYELHEWLEQVPYGTNDDDGRDADSDAGDKTKADGIEIGSTENKDDDAPEWRLRKRTYIYLRMVDKKLSYETDRPKVLFLERQTSLLERVRRVNSEPEW</sequence>
<organism evidence="2 3">
    <name type="scientific">Rhypophila decipiens</name>
    <dbReference type="NCBI Taxonomy" id="261697"/>
    <lineage>
        <taxon>Eukaryota</taxon>
        <taxon>Fungi</taxon>
        <taxon>Dikarya</taxon>
        <taxon>Ascomycota</taxon>
        <taxon>Pezizomycotina</taxon>
        <taxon>Sordariomycetes</taxon>
        <taxon>Sordariomycetidae</taxon>
        <taxon>Sordariales</taxon>
        <taxon>Naviculisporaceae</taxon>
        <taxon>Rhypophila</taxon>
    </lineage>
</organism>
<dbReference type="Proteomes" id="UP001301769">
    <property type="component" value="Unassembled WGS sequence"/>
</dbReference>
<dbReference type="InterPro" id="IPR011990">
    <property type="entry name" value="TPR-like_helical_dom_sf"/>
</dbReference>
<evidence type="ECO:0000313" key="3">
    <source>
        <dbReference type="Proteomes" id="UP001301769"/>
    </source>
</evidence>
<evidence type="ECO:0000256" key="1">
    <source>
        <dbReference type="SAM" id="MobiDB-lite"/>
    </source>
</evidence>
<feature type="compositionally biased region" description="Low complexity" evidence="1">
    <location>
        <begin position="11"/>
        <end position="23"/>
    </location>
</feature>
<dbReference type="InterPro" id="IPR036770">
    <property type="entry name" value="Ankyrin_rpt-contain_sf"/>
</dbReference>
<reference evidence="2" key="1">
    <citation type="journal article" date="2023" name="Mol. Phylogenet. Evol.">
        <title>Genome-scale phylogeny and comparative genomics of the fungal order Sordariales.</title>
        <authorList>
            <person name="Hensen N."/>
            <person name="Bonometti L."/>
            <person name="Westerberg I."/>
            <person name="Brannstrom I.O."/>
            <person name="Guillou S."/>
            <person name="Cros-Aarteil S."/>
            <person name="Calhoun S."/>
            <person name="Haridas S."/>
            <person name="Kuo A."/>
            <person name="Mondo S."/>
            <person name="Pangilinan J."/>
            <person name="Riley R."/>
            <person name="LaButti K."/>
            <person name="Andreopoulos B."/>
            <person name="Lipzen A."/>
            <person name="Chen C."/>
            <person name="Yan M."/>
            <person name="Daum C."/>
            <person name="Ng V."/>
            <person name="Clum A."/>
            <person name="Steindorff A."/>
            <person name="Ohm R.A."/>
            <person name="Martin F."/>
            <person name="Silar P."/>
            <person name="Natvig D.O."/>
            <person name="Lalanne C."/>
            <person name="Gautier V."/>
            <person name="Ament-Velasquez S.L."/>
            <person name="Kruys A."/>
            <person name="Hutchinson M.I."/>
            <person name="Powell A.J."/>
            <person name="Barry K."/>
            <person name="Miller A.N."/>
            <person name="Grigoriev I.V."/>
            <person name="Debuchy R."/>
            <person name="Gladieux P."/>
            <person name="Hiltunen Thoren M."/>
            <person name="Johannesson H."/>
        </authorList>
    </citation>
    <scope>NUCLEOTIDE SEQUENCE</scope>
    <source>
        <strain evidence="2">PSN293</strain>
    </source>
</reference>
<dbReference type="SMART" id="SM00028">
    <property type="entry name" value="TPR"/>
    <property type="match status" value="2"/>
</dbReference>
<proteinExistence type="predicted"/>
<reference evidence="2" key="2">
    <citation type="submission" date="2023-05" db="EMBL/GenBank/DDBJ databases">
        <authorList>
            <consortium name="Lawrence Berkeley National Laboratory"/>
            <person name="Steindorff A."/>
            <person name="Hensen N."/>
            <person name="Bonometti L."/>
            <person name="Westerberg I."/>
            <person name="Brannstrom I.O."/>
            <person name="Guillou S."/>
            <person name="Cros-Aarteil S."/>
            <person name="Calhoun S."/>
            <person name="Haridas S."/>
            <person name="Kuo A."/>
            <person name="Mondo S."/>
            <person name="Pangilinan J."/>
            <person name="Riley R."/>
            <person name="Labutti K."/>
            <person name="Andreopoulos B."/>
            <person name="Lipzen A."/>
            <person name="Chen C."/>
            <person name="Yanf M."/>
            <person name="Daum C."/>
            <person name="Ng V."/>
            <person name="Clum A."/>
            <person name="Ohm R."/>
            <person name="Martin F."/>
            <person name="Silar P."/>
            <person name="Natvig D."/>
            <person name="Lalanne C."/>
            <person name="Gautier V."/>
            <person name="Ament-Velasquez S.L."/>
            <person name="Kruys A."/>
            <person name="Hutchinson M.I."/>
            <person name="Powell A.J."/>
            <person name="Barry K."/>
            <person name="Miller A.N."/>
            <person name="Grigoriev I.V."/>
            <person name="Debuchy R."/>
            <person name="Gladieux P."/>
            <person name="Thoren M.H."/>
            <person name="Johannesson H."/>
        </authorList>
    </citation>
    <scope>NUCLEOTIDE SEQUENCE</scope>
    <source>
        <strain evidence="2">PSN293</strain>
    </source>
</reference>
<dbReference type="SUPFAM" id="SSF48452">
    <property type="entry name" value="TPR-like"/>
    <property type="match status" value="1"/>
</dbReference>